<dbReference type="InterPro" id="IPR027417">
    <property type="entry name" value="P-loop_NTPase"/>
</dbReference>
<dbReference type="EMBL" id="CADIKK010000038">
    <property type="protein sequence ID" value="CAB3804298.1"/>
    <property type="molecule type" value="Genomic_DNA"/>
</dbReference>
<accession>A0A6S7BLB4</accession>
<reference evidence="2 3" key="1">
    <citation type="submission" date="2020-04" db="EMBL/GenBank/DDBJ databases">
        <authorList>
            <person name="De Canck E."/>
        </authorList>
    </citation>
    <scope>NUCLEOTIDE SEQUENCE [LARGE SCALE GENOMIC DNA]</scope>
    <source>
        <strain evidence="2 3">LMG 28614</strain>
    </source>
</reference>
<dbReference type="Proteomes" id="UP000494365">
    <property type="component" value="Unassembled WGS sequence"/>
</dbReference>
<feature type="region of interest" description="Disordered" evidence="1">
    <location>
        <begin position="814"/>
        <end position="840"/>
    </location>
</feature>
<evidence type="ECO:0000313" key="3">
    <source>
        <dbReference type="Proteomes" id="UP000494365"/>
    </source>
</evidence>
<keyword evidence="3" id="KW-1185">Reference proteome</keyword>
<dbReference type="RefSeq" id="WP_217469173.1">
    <property type="nucleotide sequence ID" value="NZ_CADIKK010000038.1"/>
</dbReference>
<name>A0A6S7BLB4_9BURK</name>
<sequence length="840" mass="94873">MANNTTRSILQAYRTLTLSNANEAATRLKVIDNVLRNVLGWLDEDILPEEHVTEDGGTTYADYILKTANTAIVVEAKKAGAAFSSNGGNRRVKLSNSFLQSELGEAIIQARDYARKFSIDFAVATNGSTWAIFPAQRHDQVRFNESTALIFWSLEDALNEAYQEFHDLLSRDSVISGSLENALLGRSENQVENRKLGSYFSANAAQRLTNPVFHIIEDEVMTAFSDSIVDLNDESFEKCYVAAPESIKFDHKIRMNVSRRESVVGGGLLRPMKDRDAGAFYARVQASAVNRKPLAILLLGTVGAGKTTFLHYMRKVRLKEVFENTENKTRPHWLHLDFLVNSAGTSASEFIYRSLRDYINQDAFLSSYEQCISRAYWDEISALKSGPLFALKGAQDKVEERIADLIFKDYQEVHPYVDRILRHATSTNTFFLAIDNVDQIEDETTQSALFTEALTIARKLSLNLVLCLRQSTFAKHRNSPAIDAFDFEAVQIDPPRIASVLSKRFGLVRYMAEGKKGEFTAENGARVRVENASQIVDLLQGSVLGTEIGTRIEVLATEDVRLALRMTREFLERGYTNPGRAIEYHRQTGKYVLPRHEAFRAIILGTRTVYSEDYSPIGNPFDSRISVTQAQLLRLYVLSAVVAYASENSFRFVDGSVINENLKKIGFGDSFTSRILMDLSKHRFLFTANHGEASIGSSFVPSRLGGYVVRELTANFTFLENTLFDTYIADSHMWQELRAVSYSIEAERNTVEKIKLRVRRVQIFYDYMQTCISPLIVESQKRGLPSQWCTDVLAERRSDFRRELSRVLASARRNYGKSGQRRDVAAQRTGADEEEDLSRV</sequence>
<gene>
    <name evidence="2" type="ORF">LMG28614_06003</name>
</gene>
<dbReference type="AlphaFoldDB" id="A0A6S7BLB4"/>
<protein>
    <submittedName>
        <fullName evidence="2">Uncharacterized protein</fullName>
    </submittedName>
</protein>
<dbReference type="Gene3D" id="3.40.50.300">
    <property type="entry name" value="P-loop containing nucleotide triphosphate hydrolases"/>
    <property type="match status" value="1"/>
</dbReference>
<evidence type="ECO:0000256" key="1">
    <source>
        <dbReference type="SAM" id="MobiDB-lite"/>
    </source>
</evidence>
<proteinExistence type="predicted"/>
<organism evidence="2 3">
    <name type="scientific">Paraburkholderia ultramafica</name>
    <dbReference type="NCBI Taxonomy" id="1544867"/>
    <lineage>
        <taxon>Bacteria</taxon>
        <taxon>Pseudomonadati</taxon>
        <taxon>Pseudomonadota</taxon>
        <taxon>Betaproteobacteria</taxon>
        <taxon>Burkholderiales</taxon>
        <taxon>Burkholderiaceae</taxon>
        <taxon>Paraburkholderia</taxon>
    </lineage>
</organism>
<evidence type="ECO:0000313" key="2">
    <source>
        <dbReference type="EMBL" id="CAB3804298.1"/>
    </source>
</evidence>